<feature type="region of interest" description="Disordered" evidence="4">
    <location>
        <begin position="646"/>
        <end position="679"/>
    </location>
</feature>
<feature type="compositionally biased region" description="Low complexity" evidence="4">
    <location>
        <begin position="661"/>
        <end position="673"/>
    </location>
</feature>
<dbReference type="InterPro" id="IPR008545">
    <property type="entry name" value="Web"/>
</dbReference>
<dbReference type="GO" id="GO:0009904">
    <property type="term" value="P:chloroplast accumulation movement"/>
    <property type="evidence" value="ECO:0007669"/>
    <property type="project" value="TreeGrafter"/>
</dbReference>
<name>A0AAW2DZU3_9ROSI</name>
<evidence type="ECO:0000256" key="2">
    <source>
        <dbReference type="ARBA" id="ARBA00023054"/>
    </source>
</evidence>
<evidence type="ECO:0000313" key="5">
    <source>
        <dbReference type="EMBL" id="KAL0015362.1"/>
    </source>
</evidence>
<dbReference type="Pfam" id="PF05701">
    <property type="entry name" value="WEMBL"/>
    <property type="match status" value="1"/>
</dbReference>
<gene>
    <name evidence="5" type="ORF">SO802_002431</name>
</gene>
<feature type="coiled-coil region" evidence="3">
    <location>
        <begin position="293"/>
        <end position="384"/>
    </location>
</feature>
<evidence type="ECO:0000256" key="3">
    <source>
        <dbReference type="SAM" id="Coils"/>
    </source>
</evidence>
<keyword evidence="2 3" id="KW-0175">Coiled coil</keyword>
<dbReference type="AlphaFoldDB" id="A0AAW2DZU3"/>
<dbReference type="Proteomes" id="UP001459277">
    <property type="component" value="Unassembled WGS sequence"/>
</dbReference>
<evidence type="ECO:0008006" key="7">
    <source>
        <dbReference type="Google" id="ProtNLM"/>
    </source>
</evidence>
<dbReference type="PANTHER" id="PTHR32054">
    <property type="entry name" value="HEAVY CHAIN, PUTATIVE, EXPRESSED-RELATED-RELATED"/>
    <property type="match status" value="1"/>
</dbReference>
<dbReference type="EMBL" id="JAZDWU010000001">
    <property type="protein sequence ID" value="KAL0015362.1"/>
    <property type="molecule type" value="Genomic_DNA"/>
</dbReference>
<evidence type="ECO:0000256" key="1">
    <source>
        <dbReference type="ARBA" id="ARBA00005485"/>
    </source>
</evidence>
<feature type="coiled-coil region" evidence="3">
    <location>
        <begin position="441"/>
        <end position="510"/>
    </location>
</feature>
<proteinExistence type="inferred from homology"/>
<dbReference type="GO" id="GO:0009903">
    <property type="term" value="P:chloroplast avoidance movement"/>
    <property type="evidence" value="ECO:0007669"/>
    <property type="project" value="TreeGrafter"/>
</dbReference>
<comment type="caution">
    <text evidence="5">The sequence shown here is derived from an EMBL/GenBank/DDBJ whole genome shotgun (WGS) entry which is preliminary data.</text>
</comment>
<comment type="similarity">
    <text evidence="1">Belongs to the WEB family.</text>
</comment>
<sequence>MVGTSGTSNQCQPIISIHSPWPFYLSFLSWDCLLKPNLFQCNTTQHSSYKQDCLSTLYIQKYSQPQAKMDRAKFDSRTTGSVKAAVNLDGDKALEGSPSLKKPQMDFPEKSSLGAREVHKARRDIGRYKESKKSAELARAQAESELSNAKKTVKDLSVLTDELNTKAKAQMQDVEMLKKSGRCDKKALAGRNIESYQYEEVMRELKFVKRELGKLKFDMAYVLEEKLRMEKQVKASSSRMLSYPNSVEALRKEIGGANEEQVLVELARIEALKEFGEIEAQRVKEAIEFSDAMEKTKQKMKDTFEEIDQSKELEAKLTSTMSDVHVLQKELKLVKEMKAKVQRNDSLCCGSFRKGKELGTSPSLQSITEELEATKKELAMVREEGFQFMTSMDIIRDELKHVTKETVQLKKTEEKTDLIVQNLNSKLLRAKSKLEVVSAAEEKAKSILSNLSLTLEQLKTETESAKKEKELNTAEAATIKADIQKTESEIDLTEERLQAAMEKLEVVKSSEALALENLRTLIEKTMTARALATQHSSKITISKFEYEYLTGRAAQAEEIADKKVAAADAWTEALKASEKEILMKTELAQREIKEIRVEEEQESYRARRSLSAKRIVEGELQNRRQKREKNAEAENLQLALHRKSMKSNANFTPSRRAKFQKSASPAARKSASPGTRHLNLFTIKKKKKVMPNLAKLFIGKRNEKDLKGT</sequence>
<reference evidence="5 6" key="1">
    <citation type="submission" date="2024-01" db="EMBL/GenBank/DDBJ databases">
        <title>A telomere-to-telomere, gap-free genome of sweet tea (Lithocarpus litseifolius).</title>
        <authorList>
            <person name="Zhou J."/>
        </authorList>
    </citation>
    <scope>NUCLEOTIDE SEQUENCE [LARGE SCALE GENOMIC DNA]</scope>
    <source>
        <strain evidence="5">Zhou-2022a</strain>
        <tissue evidence="5">Leaf</tissue>
    </source>
</reference>
<feature type="coiled-coil region" evidence="3">
    <location>
        <begin position="125"/>
        <end position="159"/>
    </location>
</feature>
<evidence type="ECO:0000256" key="4">
    <source>
        <dbReference type="SAM" id="MobiDB-lite"/>
    </source>
</evidence>
<organism evidence="5 6">
    <name type="scientific">Lithocarpus litseifolius</name>
    <dbReference type="NCBI Taxonomy" id="425828"/>
    <lineage>
        <taxon>Eukaryota</taxon>
        <taxon>Viridiplantae</taxon>
        <taxon>Streptophyta</taxon>
        <taxon>Embryophyta</taxon>
        <taxon>Tracheophyta</taxon>
        <taxon>Spermatophyta</taxon>
        <taxon>Magnoliopsida</taxon>
        <taxon>eudicotyledons</taxon>
        <taxon>Gunneridae</taxon>
        <taxon>Pentapetalae</taxon>
        <taxon>rosids</taxon>
        <taxon>fabids</taxon>
        <taxon>Fagales</taxon>
        <taxon>Fagaceae</taxon>
        <taxon>Lithocarpus</taxon>
    </lineage>
</organism>
<evidence type="ECO:0000313" key="6">
    <source>
        <dbReference type="Proteomes" id="UP001459277"/>
    </source>
</evidence>
<protein>
    <recommendedName>
        <fullName evidence="7">Protein PLASTID MOVEMENT IMPAIRED 2</fullName>
    </recommendedName>
</protein>
<keyword evidence="6" id="KW-1185">Reference proteome</keyword>
<dbReference type="GO" id="GO:0005829">
    <property type="term" value="C:cytosol"/>
    <property type="evidence" value="ECO:0007669"/>
    <property type="project" value="TreeGrafter"/>
</dbReference>
<accession>A0AAW2DZU3</accession>
<dbReference type="PANTHER" id="PTHR32054:SF2">
    <property type="entry name" value="PROTEIN PLASTID MOVEMENT IMPAIRED 2"/>
    <property type="match status" value="1"/>
</dbReference>